<organism evidence="2 3">
    <name type="scientific">Vreelandella azerica</name>
    <dbReference type="NCBI Taxonomy" id="2732867"/>
    <lineage>
        <taxon>Bacteria</taxon>
        <taxon>Pseudomonadati</taxon>
        <taxon>Pseudomonadota</taxon>
        <taxon>Gammaproteobacteria</taxon>
        <taxon>Oceanospirillales</taxon>
        <taxon>Halomonadaceae</taxon>
        <taxon>Vreelandella</taxon>
    </lineage>
</organism>
<proteinExistence type="predicted"/>
<reference evidence="2 3" key="2">
    <citation type="submission" date="2020-06" db="EMBL/GenBank/DDBJ databases">
        <title>Halomonas songnenensis sp. nov., a moderately halophilic bacterium isolated from saline and alkaline soils.</title>
        <authorList>
            <person name="Jiang J."/>
            <person name="Pan Y."/>
        </authorList>
    </citation>
    <scope>NUCLEOTIDE SEQUENCE [LARGE SCALE GENOMIC DNA]</scope>
    <source>
        <strain evidence="2 3">TBZ9</strain>
    </source>
</reference>
<reference evidence="2 3" key="1">
    <citation type="submission" date="2020-05" db="EMBL/GenBank/DDBJ databases">
        <authorList>
            <person name="Ruan W."/>
            <person name="Jeon C.O."/>
            <person name="Chun B.H."/>
        </authorList>
    </citation>
    <scope>NUCLEOTIDE SEQUENCE [LARGE SCALE GENOMIC DNA]</scope>
    <source>
        <strain evidence="2 3">TBZ9</strain>
    </source>
</reference>
<sequence length="169" mass="17744">MAKSPLTLLDPVKEKVGGFAGQLGEKLKLDKLAKKLSFGGDDDGEKLDLAAGIAVMVDINVAEARLGLKDGLDRDGNATTVRSQIIAGGAVEVTSLSQHRPNVSASGSAAKDGEAGKESDNELTKLIKKRLTKKSDSSATADGSAKDKKTRRIKNQKKIKPPPLLSLGR</sequence>
<dbReference type="AlphaFoldDB" id="A0A7Y3TZ02"/>
<name>A0A7Y3TZ02_9GAMM</name>
<accession>A0A7Y3TZ02</accession>
<comment type="caution">
    <text evidence="2">The sequence shown here is derived from an EMBL/GenBank/DDBJ whole genome shotgun (WGS) entry which is preliminary data.</text>
</comment>
<evidence type="ECO:0000256" key="1">
    <source>
        <dbReference type="SAM" id="MobiDB-lite"/>
    </source>
</evidence>
<feature type="compositionally biased region" description="Basic and acidic residues" evidence="1">
    <location>
        <begin position="111"/>
        <end position="125"/>
    </location>
</feature>
<feature type="region of interest" description="Disordered" evidence="1">
    <location>
        <begin position="97"/>
        <end position="169"/>
    </location>
</feature>
<keyword evidence="3" id="KW-1185">Reference proteome</keyword>
<dbReference type="Proteomes" id="UP000588806">
    <property type="component" value="Unassembled WGS sequence"/>
</dbReference>
<evidence type="ECO:0000313" key="3">
    <source>
        <dbReference type="Proteomes" id="UP000588806"/>
    </source>
</evidence>
<evidence type="ECO:0000313" key="2">
    <source>
        <dbReference type="EMBL" id="NOG32826.1"/>
    </source>
</evidence>
<protein>
    <submittedName>
        <fullName evidence="2">Uncharacterized protein</fullName>
    </submittedName>
</protein>
<dbReference type="RefSeq" id="WP_171703286.1">
    <property type="nucleotide sequence ID" value="NZ_JABFHI010000011.1"/>
</dbReference>
<feature type="compositionally biased region" description="Basic residues" evidence="1">
    <location>
        <begin position="148"/>
        <end position="160"/>
    </location>
</feature>
<dbReference type="EMBL" id="JABFHI010000011">
    <property type="protein sequence ID" value="NOG32826.1"/>
    <property type="molecule type" value="Genomic_DNA"/>
</dbReference>
<gene>
    <name evidence="2" type="ORF">HLB35_15615</name>
</gene>
<feature type="compositionally biased region" description="Polar residues" evidence="1">
    <location>
        <begin position="97"/>
        <end position="107"/>
    </location>
</feature>